<evidence type="ECO:0000313" key="1">
    <source>
        <dbReference type="EMBL" id="CAG9709504.1"/>
    </source>
</evidence>
<dbReference type="EMBL" id="CAKJVE010000004">
    <property type="protein sequence ID" value="CAG9709504.1"/>
    <property type="molecule type" value="Genomic_DNA"/>
</dbReference>
<sequence>MIKWQIGIYNLNTSHVNLNRVDTGKENILSRYLNTSHVNLNQQWKREKIDSKEI</sequence>
<accession>A0AA86JIB4</accession>
<protein>
    <submittedName>
        <fullName evidence="1">Uncharacterized protein</fullName>
    </submittedName>
</protein>
<name>A0AA86JIB4_9CLOT</name>
<reference evidence="1" key="1">
    <citation type="submission" date="2021-10" db="EMBL/GenBank/DDBJ databases">
        <authorList>
            <person name="Mesa V."/>
        </authorList>
    </citation>
    <scope>NUCLEOTIDE SEQUENCE</scope>
    <source>
        <strain evidence="1">CC3_PB</strain>
    </source>
</reference>
<gene>
    <name evidence="1" type="ORF">CNEO_44215</name>
</gene>
<evidence type="ECO:0000313" key="2">
    <source>
        <dbReference type="Proteomes" id="UP000789738"/>
    </source>
</evidence>
<comment type="caution">
    <text evidence="1">The sequence shown here is derived from an EMBL/GenBank/DDBJ whole genome shotgun (WGS) entry which is preliminary data.</text>
</comment>
<dbReference type="AlphaFoldDB" id="A0AA86JIB4"/>
<dbReference type="Proteomes" id="UP000789738">
    <property type="component" value="Unassembled WGS sequence"/>
</dbReference>
<proteinExistence type="predicted"/>
<organism evidence="1 2">
    <name type="scientific">Clostridium neonatale</name>
    <dbReference type="NCBI Taxonomy" id="137838"/>
    <lineage>
        <taxon>Bacteria</taxon>
        <taxon>Bacillati</taxon>
        <taxon>Bacillota</taxon>
        <taxon>Clostridia</taxon>
        <taxon>Eubacteriales</taxon>
        <taxon>Clostridiaceae</taxon>
        <taxon>Clostridium</taxon>
    </lineage>
</organism>